<dbReference type="Pfam" id="PF07228">
    <property type="entry name" value="SpoIIE"/>
    <property type="match status" value="1"/>
</dbReference>
<dbReference type="InterPro" id="IPR000719">
    <property type="entry name" value="Prot_kinase_dom"/>
</dbReference>
<dbReference type="SUPFAM" id="SSF56112">
    <property type="entry name" value="Protein kinase-like (PK-like)"/>
    <property type="match status" value="1"/>
</dbReference>
<dbReference type="InterPro" id="IPR029016">
    <property type="entry name" value="GAF-like_dom_sf"/>
</dbReference>
<reference evidence="3 4" key="1">
    <citation type="submission" date="2023-01" db="EMBL/GenBank/DDBJ databases">
        <title>Novel diversity within Roseofilum (Cyanobacteria; Desertifilaceae) from marine benthic mats with descriptions of four novel species.</title>
        <authorList>
            <person name="Wang Y."/>
            <person name="Berthold D.E."/>
            <person name="Hu J."/>
            <person name="Lefler F.W."/>
            <person name="Laughinghouse H.D. IV."/>
        </authorList>
    </citation>
    <scope>NUCLEOTIDE SEQUENCE [LARGE SCALE GENOMIC DNA]</scope>
    <source>
        <strain evidence="3 4">BLCC-M91</strain>
    </source>
</reference>
<dbReference type="SMART" id="SM00065">
    <property type="entry name" value="GAF"/>
    <property type="match status" value="1"/>
</dbReference>
<dbReference type="Gene3D" id="1.10.510.10">
    <property type="entry name" value="Transferase(Phosphotransferase) domain 1"/>
    <property type="match status" value="1"/>
</dbReference>
<evidence type="ECO:0000313" key="4">
    <source>
        <dbReference type="Proteomes" id="UP001231370"/>
    </source>
</evidence>
<dbReference type="Pfam" id="PF01590">
    <property type="entry name" value="GAF"/>
    <property type="match status" value="1"/>
</dbReference>
<organism evidence="3 4">
    <name type="scientific">Roseofilum halophilum BLCC-M91</name>
    <dbReference type="NCBI Taxonomy" id="3022259"/>
    <lineage>
        <taxon>Bacteria</taxon>
        <taxon>Bacillati</taxon>
        <taxon>Cyanobacteriota</taxon>
        <taxon>Cyanophyceae</taxon>
        <taxon>Desertifilales</taxon>
        <taxon>Desertifilaceae</taxon>
        <taxon>Roseofilum</taxon>
        <taxon>Roseofilum halophilum</taxon>
    </lineage>
</organism>
<name>A0ABT7BFM0_9CYAN</name>
<dbReference type="InterPro" id="IPR027417">
    <property type="entry name" value="P-loop_NTPase"/>
</dbReference>
<dbReference type="PROSITE" id="PS50011">
    <property type="entry name" value="PROTEIN_KINASE_DOM"/>
    <property type="match status" value="1"/>
</dbReference>
<dbReference type="InterPro" id="IPR003018">
    <property type="entry name" value="GAF"/>
</dbReference>
<feature type="coiled-coil region" evidence="1">
    <location>
        <begin position="1479"/>
        <end position="1524"/>
    </location>
</feature>
<dbReference type="SMART" id="SM00331">
    <property type="entry name" value="PP2C_SIG"/>
    <property type="match status" value="1"/>
</dbReference>
<gene>
    <name evidence="3" type="ORF">PJF56_03735</name>
</gene>
<dbReference type="Pfam" id="PF00069">
    <property type="entry name" value="Pkinase"/>
    <property type="match status" value="1"/>
</dbReference>
<accession>A0ABT7BFM0</accession>
<proteinExistence type="predicted"/>
<dbReference type="Gene3D" id="3.40.50.300">
    <property type="entry name" value="P-loop containing nucleotide triphosphate hydrolases"/>
    <property type="match status" value="1"/>
</dbReference>
<dbReference type="SMART" id="SM00220">
    <property type="entry name" value="S_TKc"/>
    <property type="match status" value="1"/>
</dbReference>
<sequence>MISVSGYQTLNLLYESTNSEVYRAIRATDGQPVILKLLKQNYPTPSELRRYKQEYELTHSINLTGVVKAYDLQPYKNTLVIILEDFGGESLKTWKANQSELNLHHELSLFIKIADCLGQLHAENIIHKDINPANLVFNTETQELKIIDLGISTELSKENPTLKNPTTLEGTLPYISPEQTGRMNRSLDYRTDFYSLGVTFFERLTNQLPFTTQDDLELVHCHIAKEPPLATEINPQIPPILSDIISKLMSKNAEDRYQSAWGLKADLETCLTQLEQEGKIDPFPLGSQDLSDKFQIPQKLYGRQKEIEQLLNTFEQVDQHSQMMLVAGYSGIGKSALVQEIYKPITQRKGYFIAGKFDQFQRNVPYSAIVAAFKAFVQQLLTESPESLEKWKSKFLDALGVNGQVIVDVIPEIELIIGPQLPIDELGPAESQNRFNLVFQNFIRSCCSPKHPLAIFLDDLQWTDRATLKLIELIVMDQDLKNLLLIGAYRDNEVNVNHPFIILVNKLKDNQIGIHELTLENLAINDVRHLIEDTVMQENEKVQELSKMIFKKTQGNPFFVNQFLSNLYSENLIEFNYQNQVWEWDLYKIKSQNITDNVVELMIGKLRKLPLSTQEVLKLAACIGANFDLTTLSLVSENPAPDVFNCIIPAIQSGLVLSLSELDQELLIQDYRFVHDRVQQAAYALIPEEEKPLIHLKIGQLLLKSSSEEEQLEKIFDIVGHLNIGFDRLTNAEEKNKITQLNLEASKKAKSSAAYMGSLEYLKAGMHQLSDDSWEKHYKLTFEFHKERCEVEYLNYNYDEAEKWADITLQKAQSTLDKCEIYRLLCVQNTLSTKYEEAIVNVTTALDLLGIYFPSSTADTIELQACLDVEIKNIKTHLRYRKISELEESEECTDPEKQMAMKLLHCGTSSMFLTNPTMWWIVSTKLVQMSLKYGLVIDSIFGFSAYGMFLANEEEYALSYEFGTLAIDLTERFNHGGTKCQVLHVFATYINGWNKHLKYADPLNDEAFALALESGDIHYAGYTIMVGCYNLFYQGKPLDEMTEQIKKYLLYTEQSSHQLAKDLLWAAHLVILNLRGLTSDIDSFDDGEKAEGVTLNNWIECKNFMVLCYYYIIKSKAYYLYCKLDEALDCLSEAEKLLPFISISIPVAQHNFYSSLTLLRLYPDADLESQKQSIEKVRKNQVRMKKWVDNCSENFLHKYLLVEAEVAQVLGNTLEAMDLYDRAIAAAHENDYVQEESLANELAAEFYLKFKKPKFAQIYIQQAYYGYRVWGAMAKTEQLEKLYPELLGLSVNSQKSSVSITRISTSNNSSVSLDLSTVLKANQAISGEIVLEKLLIALMKIIMQNAGAQSGYLLMADRDRLTIEASQTLDCDEIQVLQEIPVEDHAQIAQSLINYVRRTQESVVLNDATNQGNFINDPYIKQCQPKSILCVPLISQGKLISIVYLENNLTVGAFTENRVEMIKLLSGQAAIALENAYLYQNLEQKVQQRTAELALANQEIGILNEKLKADNRRLSSELDVAKKLQEMVLPNAEELEDIAGLDIAGYMQPADEVGGDYYDVLKDGERLKIGIGDVTGHGLESGVLMLMAQTAIRTLQKVNETDPVRFLDILNQTLYDNLQRMSSDKNMTLAILDYHQGRVKLSGQHEEAIVVRSHGEIELIDTIDLGFPIGLDDQIADFISQHSIDLNAEDVMVLYTDGITEAENREQEQYGLERLCRVVQEHRQKLAHEIREQVVEDVREFIGDHKVFDDITLVVLKQR</sequence>
<dbReference type="Proteomes" id="UP001231370">
    <property type="component" value="Unassembled WGS sequence"/>
</dbReference>
<protein>
    <submittedName>
        <fullName evidence="3">AAA family ATPase</fullName>
    </submittedName>
</protein>
<evidence type="ECO:0000313" key="3">
    <source>
        <dbReference type="EMBL" id="MDJ1177970.1"/>
    </source>
</evidence>
<dbReference type="RefSeq" id="WP_283761298.1">
    <property type="nucleotide sequence ID" value="NZ_JAQPOK010000027.1"/>
</dbReference>
<dbReference type="PANTHER" id="PTHR43642:SF1">
    <property type="entry name" value="HYBRID SIGNAL TRANSDUCTION HISTIDINE KINASE G"/>
    <property type="match status" value="1"/>
</dbReference>
<dbReference type="CDD" id="cd14014">
    <property type="entry name" value="STKc_PknB_like"/>
    <property type="match status" value="1"/>
</dbReference>
<comment type="caution">
    <text evidence="3">The sequence shown here is derived from an EMBL/GenBank/DDBJ whole genome shotgun (WGS) entry which is preliminary data.</text>
</comment>
<evidence type="ECO:0000259" key="2">
    <source>
        <dbReference type="PROSITE" id="PS50011"/>
    </source>
</evidence>
<dbReference type="InterPro" id="IPR011009">
    <property type="entry name" value="Kinase-like_dom_sf"/>
</dbReference>
<keyword evidence="1" id="KW-0175">Coiled coil</keyword>
<keyword evidence="4" id="KW-1185">Reference proteome</keyword>
<dbReference type="InterPro" id="IPR036457">
    <property type="entry name" value="PPM-type-like_dom_sf"/>
</dbReference>
<dbReference type="Gene3D" id="3.60.40.10">
    <property type="entry name" value="PPM-type phosphatase domain"/>
    <property type="match status" value="1"/>
</dbReference>
<dbReference type="InterPro" id="IPR001932">
    <property type="entry name" value="PPM-type_phosphatase-like_dom"/>
</dbReference>
<dbReference type="Pfam" id="PF13191">
    <property type="entry name" value="AAA_16"/>
    <property type="match status" value="1"/>
</dbReference>
<dbReference type="PANTHER" id="PTHR43642">
    <property type="entry name" value="HYBRID SIGNAL TRANSDUCTION HISTIDINE KINASE G"/>
    <property type="match status" value="1"/>
</dbReference>
<evidence type="ECO:0000256" key="1">
    <source>
        <dbReference type="SAM" id="Coils"/>
    </source>
</evidence>
<dbReference type="InterPro" id="IPR053159">
    <property type="entry name" value="Hybrid_Histidine_Kinase"/>
</dbReference>
<dbReference type="InterPro" id="IPR041664">
    <property type="entry name" value="AAA_16"/>
</dbReference>
<feature type="domain" description="Protein kinase" evidence="2">
    <location>
        <begin position="7"/>
        <end position="271"/>
    </location>
</feature>
<dbReference type="Gene3D" id="3.30.450.40">
    <property type="match status" value="1"/>
</dbReference>
<dbReference type="SUPFAM" id="SSF52540">
    <property type="entry name" value="P-loop containing nucleoside triphosphate hydrolases"/>
    <property type="match status" value="1"/>
</dbReference>
<dbReference type="SUPFAM" id="SSF55781">
    <property type="entry name" value="GAF domain-like"/>
    <property type="match status" value="1"/>
</dbReference>
<dbReference type="EMBL" id="JAQPOK010000027">
    <property type="protein sequence ID" value="MDJ1177970.1"/>
    <property type="molecule type" value="Genomic_DNA"/>
</dbReference>